<evidence type="ECO:0000259" key="3">
    <source>
        <dbReference type="PROSITE" id="PS51384"/>
    </source>
</evidence>
<dbReference type="InterPro" id="IPR017938">
    <property type="entry name" value="Riboflavin_synthase-like_b-brl"/>
</dbReference>
<evidence type="ECO:0000313" key="5">
    <source>
        <dbReference type="Proteomes" id="UP001500279"/>
    </source>
</evidence>
<sequence length="259" mass="28232">MTLSINSNRLTMRTDVADPNPSAKRVQRVRHELKFRELEVVRVSDITPHMRAVVFKGPLEDFTSPAFDDHIKLFIAQANGEEARRDYTPRFDAASGELTLEFALHGDGPAATWAEQAAVGQHVRIGGPRGSFLVPVDYAWHLLVGDETALPAICRRLEELPAGTRVTVIGQVPEADRRPLSSAAQLDVQWVDDAEACLAAIRAWALPAGEGYVWGGGEGGLMAELRRLLVDEKGHDKHAIRAAAYWHAGHGADAPPAEA</sequence>
<dbReference type="EMBL" id="BAAAEW010000026">
    <property type="protein sequence ID" value="GAA0759405.1"/>
    <property type="molecule type" value="Genomic_DNA"/>
</dbReference>
<comment type="caution">
    <text evidence="4">The sequence shown here is derived from an EMBL/GenBank/DDBJ whole genome shotgun (WGS) entry which is preliminary data.</text>
</comment>
<dbReference type="SUPFAM" id="SSF63380">
    <property type="entry name" value="Riboflavin synthase domain-like"/>
    <property type="match status" value="1"/>
</dbReference>
<dbReference type="CDD" id="cd06193">
    <property type="entry name" value="siderophore_interacting"/>
    <property type="match status" value="1"/>
</dbReference>
<dbReference type="InterPro" id="IPR007037">
    <property type="entry name" value="SIP_rossman_dom"/>
</dbReference>
<organism evidence="4 5">
    <name type="scientific">Ideonella azotifigens</name>
    <dbReference type="NCBI Taxonomy" id="513160"/>
    <lineage>
        <taxon>Bacteria</taxon>
        <taxon>Pseudomonadati</taxon>
        <taxon>Pseudomonadota</taxon>
        <taxon>Betaproteobacteria</taxon>
        <taxon>Burkholderiales</taxon>
        <taxon>Sphaerotilaceae</taxon>
        <taxon>Ideonella</taxon>
    </lineage>
</organism>
<gene>
    <name evidence="4" type="ORF">GCM10009107_40810</name>
</gene>
<dbReference type="InterPro" id="IPR013113">
    <property type="entry name" value="SIP_FAD-bd"/>
</dbReference>
<dbReference type="Gene3D" id="3.40.50.80">
    <property type="entry name" value="Nucleotide-binding domain of ferredoxin-NADP reductase (FNR) module"/>
    <property type="match status" value="1"/>
</dbReference>
<dbReference type="Gene3D" id="2.40.30.10">
    <property type="entry name" value="Translation factors"/>
    <property type="match status" value="1"/>
</dbReference>
<keyword evidence="5" id="KW-1185">Reference proteome</keyword>
<dbReference type="InterPro" id="IPR039374">
    <property type="entry name" value="SIP_fam"/>
</dbReference>
<dbReference type="InterPro" id="IPR039261">
    <property type="entry name" value="FNR_nucleotide-bd"/>
</dbReference>
<feature type="compositionally biased region" description="Polar residues" evidence="2">
    <location>
        <begin position="1"/>
        <end position="11"/>
    </location>
</feature>
<comment type="similarity">
    <text evidence="1">Belongs to the SIP oxidoreductase family.</text>
</comment>
<dbReference type="Pfam" id="PF08021">
    <property type="entry name" value="FAD_binding_9"/>
    <property type="match status" value="2"/>
</dbReference>
<dbReference type="Pfam" id="PF04954">
    <property type="entry name" value="SIP"/>
    <property type="match status" value="1"/>
</dbReference>
<dbReference type="PANTHER" id="PTHR30157:SF0">
    <property type="entry name" value="NADPH-DEPENDENT FERRIC-CHELATE REDUCTASE"/>
    <property type="match status" value="1"/>
</dbReference>
<name>A0ABP3VHF4_9BURK</name>
<feature type="domain" description="FAD-binding FR-type" evidence="3">
    <location>
        <begin position="33"/>
        <end position="135"/>
    </location>
</feature>
<evidence type="ECO:0000256" key="2">
    <source>
        <dbReference type="SAM" id="MobiDB-lite"/>
    </source>
</evidence>
<proteinExistence type="inferred from homology"/>
<reference evidence="5" key="1">
    <citation type="journal article" date="2019" name="Int. J. Syst. Evol. Microbiol.">
        <title>The Global Catalogue of Microorganisms (GCM) 10K type strain sequencing project: providing services to taxonomists for standard genome sequencing and annotation.</title>
        <authorList>
            <consortium name="The Broad Institute Genomics Platform"/>
            <consortium name="The Broad Institute Genome Sequencing Center for Infectious Disease"/>
            <person name="Wu L."/>
            <person name="Ma J."/>
        </authorList>
    </citation>
    <scope>NUCLEOTIDE SEQUENCE [LARGE SCALE GENOMIC DNA]</scope>
    <source>
        <strain evidence="5">JCM 15503</strain>
    </source>
</reference>
<evidence type="ECO:0000313" key="4">
    <source>
        <dbReference type="EMBL" id="GAA0759405.1"/>
    </source>
</evidence>
<dbReference type="PROSITE" id="PS51384">
    <property type="entry name" value="FAD_FR"/>
    <property type="match status" value="1"/>
</dbReference>
<protein>
    <submittedName>
        <fullName evidence="4">Siderophore-interacting protein</fullName>
    </submittedName>
</protein>
<dbReference type="Proteomes" id="UP001500279">
    <property type="component" value="Unassembled WGS sequence"/>
</dbReference>
<evidence type="ECO:0000256" key="1">
    <source>
        <dbReference type="ARBA" id="ARBA00035644"/>
    </source>
</evidence>
<dbReference type="InterPro" id="IPR017927">
    <property type="entry name" value="FAD-bd_FR_type"/>
</dbReference>
<dbReference type="PANTHER" id="PTHR30157">
    <property type="entry name" value="FERRIC REDUCTASE, NADPH-DEPENDENT"/>
    <property type="match status" value="1"/>
</dbReference>
<feature type="region of interest" description="Disordered" evidence="2">
    <location>
        <begin position="1"/>
        <end position="24"/>
    </location>
</feature>
<accession>A0ABP3VHF4</accession>